<dbReference type="Proteomes" id="UP001055879">
    <property type="component" value="Linkage Group LG09"/>
</dbReference>
<gene>
    <name evidence="1" type="ORF">L6452_26879</name>
</gene>
<proteinExistence type="predicted"/>
<organism evidence="1 2">
    <name type="scientific">Arctium lappa</name>
    <name type="common">Greater burdock</name>
    <name type="synonym">Lappa major</name>
    <dbReference type="NCBI Taxonomy" id="4217"/>
    <lineage>
        <taxon>Eukaryota</taxon>
        <taxon>Viridiplantae</taxon>
        <taxon>Streptophyta</taxon>
        <taxon>Embryophyta</taxon>
        <taxon>Tracheophyta</taxon>
        <taxon>Spermatophyta</taxon>
        <taxon>Magnoliopsida</taxon>
        <taxon>eudicotyledons</taxon>
        <taxon>Gunneridae</taxon>
        <taxon>Pentapetalae</taxon>
        <taxon>asterids</taxon>
        <taxon>campanulids</taxon>
        <taxon>Asterales</taxon>
        <taxon>Asteraceae</taxon>
        <taxon>Carduoideae</taxon>
        <taxon>Cardueae</taxon>
        <taxon>Arctiinae</taxon>
        <taxon>Arctium</taxon>
    </lineage>
</organism>
<comment type="caution">
    <text evidence="1">The sequence shown here is derived from an EMBL/GenBank/DDBJ whole genome shotgun (WGS) entry which is preliminary data.</text>
</comment>
<evidence type="ECO:0000313" key="2">
    <source>
        <dbReference type="Proteomes" id="UP001055879"/>
    </source>
</evidence>
<dbReference type="EMBL" id="CM042055">
    <property type="protein sequence ID" value="KAI3701647.1"/>
    <property type="molecule type" value="Genomic_DNA"/>
</dbReference>
<reference evidence="2" key="1">
    <citation type="journal article" date="2022" name="Mol. Ecol. Resour.">
        <title>The genomes of chicory, endive, great burdock and yacon provide insights into Asteraceae palaeo-polyploidization history and plant inulin production.</title>
        <authorList>
            <person name="Fan W."/>
            <person name="Wang S."/>
            <person name="Wang H."/>
            <person name="Wang A."/>
            <person name="Jiang F."/>
            <person name="Liu H."/>
            <person name="Zhao H."/>
            <person name="Xu D."/>
            <person name="Zhang Y."/>
        </authorList>
    </citation>
    <scope>NUCLEOTIDE SEQUENCE [LARGE SCALE GENOMIC DNA]</scope>
    <source>
        <strain evidence="2">cv. Niubang</strain>
    </source>
</reference>
<evidence type="ECO:0000313" key="1">
    <source>
        <dbReference type="EMBL" id="KAI3701647.1"/>
    </source>
</evidence>
<sequence length="636" mass="72150">MAATAAKEHKIALNVMVHKEENKVIFAEADSNFVDTLFSIVTLPLGTIFRVLEKCPDQNLKTLGCLKNLYQSLIELPASYLTDDENKFLMLNPRTSAYDYCRNLEQNIDDTQPTKYFKCGGWLCGRPGASFSTCSFAKCIYCGCLINEEIEDKFDDEDDDDGVFVPNLATFIVTDDLRVMPNTSDFSIQLVCDLGVTDASRLEKRTIGIGREQMVILVKAALLLNYPLTYLVFHSIHPIVGMMNPKLGTSIQYLTSNEKGTNLKKMTLRVTLQKSTSKFLFAEAKEDFMDFLFGFLEISLGTLIGKLMNGNTSFECFNNLFASISNMSVGECIKSQDLKDMLIEPQLVLKYVSENQIFPLNVPKSYELRYHEPKLYLKDPRDIDRRYLKSPTKFMLKDDLVVTPLSSISVMALLNKLKVPLNDVEQHAIIIDIDEGLKILNASLKSNSAFTNALLEEIIEKKKSQKETEREKQESEIKRQPRTRSEKRKVMEVREVIVSVLQSPLLLFVMPDSRTPKANKWSLAISKLIQKTRLHVKNTIIDNKKKTRVQQKIQRLNLIVFCFEGATSLCFLIQFKSLLSTIHMYCYGPMEVPSQSAETIKIPTASYDFGANFIDPKLMLFGRLSTDGRLSLSSPN</sequence>
<keyword evidence="2" id="KW-1185">Reference proteome</keyword>
<name>A0ACB8ZUF5_ARCLA</name>
<accession>A0ACB8ZUF5</accession>
<protein>
    <submittedName>
        <fullName evidence="1">Uncharacterized protein</fullName>
    </submittedName>
</protein>
<reference evidence="1 2" key="2">
    <citation type="journal article" date="2022" name="Mol. Ecol. Resour.">
        <title>The genomes of chicory, endive, great burdock and yacon provide insights into Asteraceae paleo-polyploidization history and plant inulin production.</title>
        <authorList>
            <person name="Fan W."/>
            <person name="Wang S."/>
            <person name="Wang H."/>
            <person name="Wang A."/>
            <person name="Jiang F."/>
            <person name="Liu H."/>
            <person name="Zhao H."/>
            <person name="Xu D."/>
            <person name="Zhang Y."/>
        </authorList>
    </citation>
    <scope>NUCLEOTIDE SEQUENCE [LARGE SCALE GENOMIC DNA]</scope>
    <source>
        <strain evidence="2">cv. Niubang</strain>
    </source>
</reference>